<dbReference type="Proteomes" id="UP000789572">
    <property type="component" value="Unassembled WGS sequence"/>
</dbReference>
<comment type="caution">
    <text evidence="2">The sequence shown here is derived from an EMBL/GenBank/DDBJ whole genome shotgun (WGS) entry which is preliminary data.</text>
</comment>
<keyword evidence="3" id="KW-1185">Reference proteome</keyword>
<dbReference type="AlphaFoldDB" id="A0A9N8WNR0"/>
<evidence type="ECO:0000256" key="1">
    <source>
        <dbReference type="SAM" id="MobiDB-lite"/>
    </source>
</evidence>
<feature type="compositionally biased region" description="Polar residues" evidence="1">
    <location>
        <begin position="151"/>
        <end position="162"/>
    </location>
</feature>
<protein>
    <submittedName>
        <fullName evidence="2">1907_t:CDS:1</fullName>
    </submittedName>
</protein>
<feature type="region of interest" description="Disordered" evidence="1">
    <location>
        <begin position="138"/>
        <end position="162"/>
    </location>
</feature>
<dbReference type="SUPFAM" id="SSF47095">
    <property type="entry name" value="HMG-box"/>
    <property type="match status" value="1"/>
</dbReference>
<organism evidence="2 3">
    <name type="scientific">Paraglomus occultum</name>
    <dbReference type="NCBI Taxonomy" id="144539"/>
    <lineage>
        <taxon>Eukaryota</taxon>
        <taxon>Fungi</taxon>
        <taxon>Fungi incertae sedis</taxon>
        <taxon>Mucoromycota</taxon>
        <taxon>Glomeromycotina</taxon>
        <taxon>Glomeromycetes</taxon>
        <taxon>Paraglomerales</taxon>
        <taxon>Paraglomeraceae</taxon>
        <taxon>Paraglomus</taxon>
    </lineage>
</organism>
<evidence type="ECO:0000313" key="2">
    <source>
        <dbReference type="EMBL" id="CAG8495398.1"/>
    </source>
</evidence>
<proteinExistence type="predicted"/>
<gene>
    <name evidence="2" type="ORF">POCULU_LOCUS2293</name>
</gene>
<accession>A0A9N8WNR0</accession>
<dbReference type="EMBL" id="CAJVPJ010000207">
    <property type="protein sequence ID" value="CAG8495398.1"/>
    <property type="molecule type" value="Genomic_DNA"/>
</dbReference>
<evidence type="ECO:0000313" key="3">
    <source>
        <dbReference type="Proteomes" id="UP000789572"/>
    </source>
</evidence>
<reference evidence="2" key="1">
    <citation type="submission" date="2021-06" db="EMBL/GenBank/DDBJ databases">
        <authorList>
            <person name="Kallberg Y."/>
            <person name="Tangrot J."/>
            <person name="Rosling A."/>
        </authorList>
    </citation>
    <scope>NUCLEOTIDE SEQUENCE</scope>
    <source>
        <strain evidence="2">IA702</strain>
    </source>
</reference>
<sequence>MNTQINEIISRYCDHSPITPAIAEEYRDLDLIYTLIQHIPQIPFKVPDLLKYIEPNHEHESASQEGERKQKRPPNCYFIFMLVFKELLNRLVTGGNHNLDGKRRQTLGANFWNCLKKEYQEPYKNVAAIAGKGFPRMTYGRKRRNGRTKFKPTSNPSIPLTGSSTNSPFALVNNNVIPIPPVDNSSVNSAFLPTSDVGTSSLALESGHIISQAHFDQLPVVDDLVYVLELSAIGDMEPGIHMQFEDSPAEASQVSINNGFPPGETSIVGYNGVVDSINAPYGVIPYFFDDYSPEI</sequence>
<name>A0A9N8WNR0_9GLOM</name>
<feature type="compositionally biased region" description="Basic residues" evidence="1">
    <location>
        <begin position="139"/>
        <end position="150"/>
    </location>
</feature>
<dbReference type="InterPro" id="IPR036910">
    <property type="entry name" value="HMG_box_dom_sf"/>
</dbReference>